<evidence type="ECO:0000256" key="7">
    <source>
        <dbReference type="ARBA" id="ARBA00022873"/>
    </source>
</evidence>
<dbReference type="Gene3D" id="3.60.130.10">
    <property type="entry name" value="Clavaminate synthase-like"/>
    <property type="match status" value="1"/>
</dbReference>
<accession>A0ABR4CYG9</accession>
<sequence>MNVRLQRLCRAYKPITRIPRRSIAIEATKPSTDTVSPPVAPSTPRESPDANSEEKSYSKESDKKGSDLHWALNEGYKVGGHLRRGKDTLDRHDKNGLPTWGEWGVPLKLEAATGASVSTMPHFWLRDNCRCEKCVNQDTMQRAFDTFSIPNDIRPKEVRTEKDGLRITWANDEHVSTYKWDWLVKHRKKLNVPMTEYEKQGVEDPYTYWGSSITSNPPSVHYDEIMADDKGVGAWTSKIRQYGFCYVDGCPISPEKTQELLERIAFIRVTHYGGFYDFTADLTMKDTAYTTLALPAHTDTTYFTDPAGLQMFHLLSHTEGHGGSSLLVDGFKAARTLLKESYSAYEILSKTPISWHASGNEGITITPAKKMPVFNFEDLREGEVPKFLQVRWNNDDRGVVALREDEGMGSEKWYRAAAHWNEILKRKDMEYWAQLKPGRPLIFDNWRVLHGRSAFRGKRRICGGYINHDDYISRWRNTNYSREEALAQIL</sequence>
<evidence type="ECO:0000256" key="9">
    <source>
        <dbReference type="ARBA" id="ARBA00023002"/>
    </source>
</evidence>
<dbReference type="PANTHER" id="PTHR10696:SF51">
    <property type="entry name" value="TRIMETHYLLYSINE DIOXYGENASE, MITOCHONDRIAL"/>
    <property type="match status" value="1"/>
</dbReference>
<keyword evidence="6" id="KW-0479">Metal-binding</keyword>
<dbReference type="EMBL" id="JAZHXI010000002">
    <property type="protein sequence ID" value="KAL2074612.1"/>
    <property type="molecule type" value="Genomic_DNA"/>
</dbReference>
<evidence type="ECO:0000256" key="4">
    <source>
        <dbReference type="ARBA" id="ARBA00008654"/>
    </source>
</evidence>
<gene>
    <name evidence="19" type="ORF">VTL71DRAFT_8390</name>
</gene>
<comment type="caution">
    <text evidence="19">The sequence shown here is derived from an EMBL/GenBank/DDBJ whole genome shotgun (WGS) entry which is preliminary data.</text>
</comment>
<dbReference type="CDD" id="cd00250">
    <property type="entry name" value="CAS_like"/>
    <property type="match status" value="1"/>
</dbReference>
<dbReference type="Gene3D" id="3.30.2020.30">
    <property type="match status" value="1"/>
</dbReference>
<dbReference type="InterPro" id="IPR010376">
    <property type="entry name" value="GBBH-like_N"/>
</dbReference>
<dbReference type="InterPro" id="IPR042098">
    <property type="entry name" value="TauD-like_sf"/>
</dbReference>
<dbReference type="Pfam" id="PF02668">
    <property type="entry name" value="TauD"/>
    <property type="match status" value="1"/>
</dbReference>
<evidence type="ECO:0000256" key="12">
    <source>
        <dbReference type="ARBA" id="ARBA00031778"/>
    </source>
</evidence>
<dbReference type="PANTHER" id="PTHR10696">
    <property type="entry name" value="GAMMA-BUTYROBETAINE HYDROXYLASE-RELATED"/>
    <property type="match status" value="1"/>
</dbReference>
<evidence type="ECO:0000256" key="16">
    <source>
        <dbReference type="SAM" id="MobiDB-lite"/>
    </source>
</evidence>
<evidence type="ECO:0000256" key="1">
    <source>
        <dbReference type="ARBA" id="ARBA00001954"/>
    </source>
</evidence>
<keyword evidence="20" id="KW-1185">Reference proteome</keyword>
<keyword evidence="7" id="KW-0124">Carnitine biosynthesis</keyword>
<dbReference type="SUPFAM" id="SSF51197">
    <property type="entry name" value="Clavaminate synthase-like"/>
    <property type="match status" value="1"/>
</dbReference>
<evidence type="ECO:0000256" key="15">
    <source>
        <dbReference type="ARBA" id="ARBA00049334"/>
    </source>
</evidence>
<dbReference type="InterPro" id="IPR038492">
    <property type="entry name" value="GBBH-like_N_sf"/>
</dbReference>
<dbReference type="InterPro" id="IPR003819">
    <property type="entry name" value="TauD/TfdA-like"/>
</dbReference>
<name>A0ABR4CYG9_9HELO</name>
<evidence type="ECO:0000259" key="17">
    <source>
        <dbReference type="Pfam" id="PF02668"/>
    </source>
</evidence>
<keyword evidence="8" id="KW-0223">Dioxygenase</keyword>
<evidence type="ECO:0000256" key="2">
    <source>
        <dbReference type="ARBA" id="ARBA00001961"/>
    </source>
</evidence>
<comment type="cofactor">
    <cofactor evidence="2">
        <name>L-ascorbate</name>
        <dbReference type="ChEBI" id="CHEBI:38290"/>
    </cofactor>
</comment>
<keyword evidence="9" id="KW-0560">Oxidoreductase</keyword>
<comment type="pathway">
    <text evidence="3">Amine and polyamine biosynthesis; carnitine biosynthesis.</text>
</comment>
<feature type="domain" description="Gamma-butyrobetaine hydroxylase-like N-terminal" evidence="18">
    <location>
        <begin position="117"/>
        <end position="183"/>
    </location>
</feature>
<feature type="compositionally biased region" description="Basic and acidic residues" evidence="16">
    <location>
        <begin position="46"/>
        <end position="65"/>
    </location>
</feature>
<evidence type="ECO:0000259" key="18">
    <source>
        <dbReference type="Pfam" id="PF06155"/>
    </source>
</evidence>
<evidence type="ECO:0000313" key="20">
    <source>
        <dbReference type="Proteomes" id="UP001595075"/>
    </source>
</evidence>
<comment type="function">
    <text evidence="14">Converts trimethyllysine (TML) into hydroxytrimethyllysine (HTML).</text>
</comment>
<dbReference type="Pfam" id="PF06155">
    <property type="entry name" value="GBBH-like_N"/>
    <property type="match status" value="1"/>
</dbReference>
<evidence type="ECO:0000313" key="19">
    <source>
        <dbReference type="EMBL" id="KAL2074612.1"/>
    </source>
</evidence>
<comment type="catalytic activity">
    <reaction evidence="15">
        <text>N(6),N(6),N(6)-trimethyl-L-lysine + 2-oxoglutarate + O2 = (3S)-3-hydroxy-N(6),N(6),N(6)-trimethyl-L-lysine + succinate + CO2</text>
        <dbReference type="Rhea" id="RHEA:14181"/>
        <dbReference type="ChEBI" id="CHEBI:15379"/>
        <dbReference type="ChEBI" id="CHEBI:16526"/>
        <dbReference type="ChEBI" id="CHEBI:16810"/>
        <dbReference type="ChEBI" id="CHEBI:30031"/>
        <dbReference type="ChEBI" id="CHEBI:58100"/>
        <dbReference type="ChEBI" id="CHEBI:141499"/>
        <dbReference type="EC" id="1.14.11.8"/>
    </reaction>
</comment>
<evidence type="ECO:0000256" key="6">
    <source>
        <dbReference type="ARBA" id="ARBA00022723"/>
    </source>
</evidence>
<evidence type="ECO:0000256" key="10">
    <source>
        <dbReference type="ARBA" id="ARBA00023004"/>
    </source>
</evidence>
<proteinExistence type="inferred from homology"/>
<feature type="region of interest" description="Disordered" evidence="16">
    <location>
        <begin position="23"/>
        <end position="65"/>
    </location>
</feature>
<evidence type="ECO:0000256" key="5">
    <source>
        <dbReference type="ARBA" id="ARBA00012267"/>
    </source>
</evidence>
<evidence type="ECO:0000256" key="14">
    <source>
        <dbReference type="ARBA" id="ARBA00046008"/>
    </source>
</evidence>
<keyword evidence="10" id="KW-0408">Iron</keyword>
<feature type="domain" description="TauD/TfdA-like" evidence="17">
    <location>
        <begin position="219"/>
        <end position="464"/>
    </location>
</feature>
<comment type="similarity">
    <text evidence="4">Belongs to the gamma-BBH/TMLD family.</text>
</comment>
<dbReference type="InterPro" id="IPR012776">
    <property type="entry name" value="Trimethyllysine_dOase"/>
</dbReference>
<evidence type="ECO:0000256" key="11">
    <source>
        <dbReference type="ARBA" id="ARBA00030363"/>
    </source>
</evidence>
<dbReference type="InterPro" id="IPR050411">
    <property type="entry name" value="AlphaKG_dependent_hydroxylases"/>
</dbReference>
<reference evidence="19 20" key="1">
    <citation type="journal article" date="2024" name="Commun. Biol.">
        <title>Comparative genomic analysis of thermophilic fungi reveals convergent evolutionary adaptations and gene losses.</title>
        <authorList>
            <person name="Steindorff A.S."/>
            <person name="Aguilar-Pontes M.V."/>
            <person name="Robinson A.J."/>
            <person name="Andreopoulos B."/>
            <person name="LaButti K."/>
            <person name="Kuo A."/>
            <person name="Mondo S."/>
            <person name="Riley R."/>
            <person name="Otillar R."/>
            <person name="Haridas S."/>
            <person name="Lipzen A."/>
            <person name="Grimwood J."/>
            <person name="Schmutz J."/>
            <person name="Clum A."/>
            <person name="Reid I.D."/>
            <person name="Moisan M.C."/>
            <person name="Butler G."/>
            <person name="Nguyen T.T.M."/>
            <person name="Dewar K."/>
            <person name="Conant G."/>
            <person name="Drula E."/>
            <person name="Henrissat B."/>
            <person name="Hansel C."/>
            <person name="Singer S."/>
            <person name="Hutchinson M.I."/>
            <person name="de Vries R.P."/>
            <person name="Natvig D.O."/>
            <person name="Powell A.J."/>
            <person name="Tsang A."/>
            <person name="Grigoriev I.V."/>
        </authorList>
    </citation>
    <scope>NUCLEOTIDE SEQUENCE [LARGE SCALE GENOMIC DNA]</scope>
    <source>
        <strain evidence="19 20">CBS 494.80</strain>
    </source>
</reference>
<dbReference type="EC" id="1.14.11.8" evidence="5"/>
<evidence type="ECO:0000256" key="13">
    <source>
        <dbReference type="ARBA" id="ARBA00032283"/>
    </source>
</evidence>
<evidence type="ECO:0000256" key="3">
    <source>
        <dbReference type="ARBA" id="ARBA00005022"/>
    </source>
</evidence>
<organism evidence="19 20">
    <name type="scientific">Oculimacula yallundae</name>
    <dbReference type="NCBI Taxonomy" id="86028"/>
    <lineage>
        <taxon>Eukaryota</taxon>
        <taxon>Fungi</taxon>
        <taxon>Dikarya</taxon>
        <taxon>Ascomycota</taxon>
        <taxon>Pezizomycotina</taxon>
        <taxon>Leotiomycetes</taxon>
        <taxon>Helotiales</taxon>
        <taxon>Ploettnerulaceae</taxon>
        <taxon>Oculimacula</taxon>
    </lineage>
</organism>
<protein>
    <recommendedName>
        <fullName evidence="5">trimethyllysine dioxygenase</fullName>
        <ecNumber evidence="5">1.14.11.8</ecNumber>
    </recommendedName>
    <alternativeName>
        <fullName evidence="12">Epsilon-trimethyllysine 2-oxoglutarate dioxygenase</fullName>
    </alternativeName>
    <alternativeName>
        <fullName evidence="11">TML hydroxylase</fullName>
    </alternativeName>
    <alternativeName>
        <fullName evidence="13">TML-alpha-ketoglutarate dioxygenase</fullName>
    </alternativeName>
</protein>
<evidence type="ECO:0000256" key="8">
    <source>
        <dbReference type="ARBA" id="ARBA00022964"/>
    </source>
</evidence>
<dbReference type="NCBIfam" id="TIGR02410">
    <property type="entry name" value="carnitine_TMLD"/>
    <property type="match status" value="1"/>
</dbReference>
<comment type="cofactor">
    <cofactor evidence="1">
        <name>Fe(2+)</name>
        <dbReference type="ChEBI" id="CHEBI:29033"/>
    </cofactor>
</comment>
<dbReference type="Proteomes" id="UP001595075">
    <property type="component" value="Unassembled WGS sequence"/>
</dbReference>